<dbReference type="Proteomes" id="UP000706031">
    <property type="component" value="Unassembled WGS sequence"/>
</dbReference>
<comment type="caution">
    <text evidence="1">The sequence shown here is derived from an EMBL/GenBank/DDBJ whole genome shotgun (WGS) entry which is preliminary data.</text>
</comment>
<evidence type="ECO:0008006" key="3">
    <source>
        <dbReference type="Google" id="ProtNLM"/>
    </source>
</evidence>
<sequence>MPTVSELMSQNNTNAMMNYRLWGELVYVVTAYDIFPDGTDVTNKLQALVNLANIQGRTAIFFPAGEYFVTYINNDENIYLFGDNATFVGGYTKAISQIGDAGTDSELREILFDSEPVPQSVEILDYRPLASTQHNSFSITKDNFSAAGGTQKSALLVRNSISASVKNEEVGIFSVLNVFGNSQHHVGMYSQVNGFGADTSFLYGQCIEIKNTQPDGSGTTSNQALVGLEIDLVNKYEYDGTDDPLTRKTGMSVVAWGGATNHEAIGIYSAGYKNGDGSYQSGDWLYGLIMRTGSIDNTQGTGILIQSDHSVGIRITGKSQVYGIDLESSSLQPGSVGININPNYSIAMSVPPDKFIKLNNAGGAEGIFYDSVAGAVTISSGKLSLLNHTAATTATAGTSGATPSQVAGYIKCFIGGAERRIPFYNV</sequence>
<protein>
    <recommendedName>
        <fullName evidence="3">Pectate lyase superfamily protein domain-containing protein</fullName>
    </recommendedName>
</protein>
<gene>
    <name evidence="1" type="ORF">H7T88_18675</name>
</gene>
<evidence type="ECO:0000313" key="1">
    <source>
        <dbReference type="EMBL" id="MBY0205252.1"/>
    </source>
</evidence>
<organism evidence="1 2">
    <name type="scientific">Paenibacillus cucumis</name>
    <name type="common">ex Kampfer et al. 2016</name>
    <dbReference type="NCBI Taxonomy" id="1776858"/>
    <lineage>
        <taxon>Bacteria</taxon>
        <taxon>Bacillati</taxon>
        <taxon>Bacillota</taxon>
        <taxon>Bacilli</taxon>
        <taxon>Bacillales</taxon>
        <taxon>Paenibacillaceae</taxon>
        <taxon>Paenibacillus</taxon>
    </lineage>
</organism>
<keyword evidence="2" id="KW-1185">Reference proteome</keyword>
<reference evidence="1 2" key="1">
    <citation type="submission" date="2020-08" db="EMBL/GenBank/DDBJ databases">
        <title>Fungal Genomes of the International Space Station.</title>
        <authorList>
            <person name="Seuylemezian A."/>
            <person name="Singh N.K."/>
            <person name="Wood J."/>
            <person name="Venkateswaran K."/>
        </authorList>
    </citation>
    <scope>NUCLEOTIDE SEQUENCE [LARGE SCALE GENOMIC DNA]</scope>
    <source>
        <strain evidence="1 2">S/N-304-OC-R4</strain>
    </source>
</reference>
<dbReference type="EMBL" id="JACLIC010000031">
    <property type="protein sequence ID" value="MBY0205252.1"/>
    <property type="molecule type" value="Genomic_DNA"/>
</dbReference>
<evidence type="ECO:0000313" key="2">
    <source>
        <dbReference type="Proteomes" id="UP000706031"/>
    </source>
</evidence>
<proteinExistence type="predicted"/>
<dbReference type="RefSeq" id="WP_221789761.1">
    <property type="nucleotide sequence ID" value="NZ_JACLIC010000031.1"/>
</dbReference>
<accession>A0ABS7KM79</accession>
<name>A0ABS7KM79_9BACL</name>